<feature type="compositionally biased region" description="Polar residues" evidence="8">
    <location>
        <begin position="133"/>
        <end position="143"/>
    </location>
</feature>
<evidence type="ECO:0000256" key="3">
    <source>
        <dbReference type="ARBA" id="ARBA00022618"/>
    </source>
</evidence>
<comment type="caution">
    <text evidence="9">The sequence shown here is derived from an EMBL/GenBank/DDBJ whole genome shotgun (WGS) entry which is preliminary data.</text>
</comment>
<evidence type="ECO:0000256" key="4">
    <source>
        <dbReference type="ARBA" id="ARBA00022776"/>
    </source>
</evidence>
<feature type="region of interest" description="Disordered" evidence="8">
    <location>
        <begin position="110"/>
        <end position="231"/>
    </location>
</feature>
<dbReference type="EMBL" id="LGRB01000003">
    <property type="protein sequence ID" value="OCT54739.1"/>
    <property type="molecule type" value="Genomic_DNA"/>
</dbReference>
<dbReference type="Pfam" id="PF10345">
    <property type="entry name" value="Cohesin_load"/>
    <property type="match status" value="1"/>
</dbReference>
<keyword evidence="7" id="KW-0131">Cell cycle</keyword>
<comment type="subcellular location">
    <subcellularLocation>
        <location evidence="1">Nucleus</location>
    </subcellularLocation>
</comment>
<evidence type="ECO:0000256" key="5">
    <source>
        <dbReference type="ARBA" id="ARBA00022829"/>
    </source>
</evidence>
<feature type="compositionally biased region" description="Low complexity" evidence="8">
    <location>
        <begin position="157"/>
        <end position="172"/>
    </location>
</feature>
<organism evidence="9 10">
    <name type="scientific">Cladophialophora carrionii</name>
    <dbReference type="NCBI Taxonomy" id="86049"/>
    <lineage>
        <taxon>Eukaryota</taxon>
        <taxon>Fungi</taxon>
        <taxon>Dikarya</taxon>
        <taxon>Ascomycota</taxon>
        <taxon>Pezizomycotina</taxon>
        <taxon>Eurotiomycetes</taxon>
        <taxon>Chaetothyriomycetidae</taxon>
        <taxon>Chaetothyriales</taxon>
        <taxon>Herpotrichiellaceae</taxon>
        <taxon>Cladophialophora</taxon>
    </lineage>
</organism>
<evidence type="ECO:0000313" key="10">
    <source>
        <dbReference type="Proteomes" id="UP000094526"/>
    </source>
</evidence>
<dbReference type="PANTHER" id="PTHR21394">
    <property type="entry name" value="MAU2 CHROMATID COHESION FACTOR HOMOLOG"/>
    <property type="match status" value="1"/>
</dbReference>
<dbReference type="VEuPathDB" id="FungiDB:CLCR_02757"/>
<feature type="compositionally biased region" description="Polar residues" evidence="8">
    <location>
        <begin position="213"/>
        <end position="231"/>
    </location>
</feature>
<dbReference type="Proteomes" id="UP000094526">
    <property type="component" value="Unassembled WGS sequence"/>
</dbReference>
<feature type="compositionally biased region" description="Basic and acidic residues" evidence="8">
    <location>
        <begin position="182"/>
        <end position="195"/>
    </location>
</feature>
<dbReference type="GO" id="GO:0007059">
    <property type="term" value="P:chromosome segregation"/>
    <property type="evidence" value="ECO:0007669"/>
    <property type="project" value="UniProtKB-KW"/>
</dbReference>
<dbReference type="eggNOG" id="ENOG502RK5N">
    <property type="taxonomic scope" value="Eukaryota"/>
</dbReference>
<dbReference type="STRING" id="86049.A0A1C1D1S9"/>
<gene>
    <name evidence="9" type="ORF">CLCR_02757</name>
</gene>
<name>A0A1C1D1S9_9EURO</name>
<evidence type="ECO:0000256" key="7">
    <source>
        <dbReference type="ARBA" id="ARBA00023306"/>
    </source>
</evidence>
<dbReference type="GO" id="GO:0051301">
    <property type="term" value="P:cell division"/>
    <property type="evidence" value="ECO:0007669"/>
    <property type="project" value="UniProtKB-KW"/>
</dbReference>
<dbReference type="OrthoDB" id="5565328at2759"/>
<protein>
    <submittedName>
        <fullName evidence="9">75k gamma secalin</fullName>
    </submittedName>
</protein>
<comment type="similarity">
    <text evidence="2">Belongs to the SCC4/mau-2 family.</text>
</comment>
<feature type="region of interest" description="Disordered" evidence="8">
    <location>
        <begin position="23"/>
        <end position="56"/>
    </location>
</feature>
<dbReference type="GO" id="GO:0005634">
    <property type="term" value="C:nucleus"/>
    <property type="evidence" value="ECO:0007669"/>
    <property type="project" value="UniProtKB-SubCell"/>
</dbReference>
<reference evidence="10" key="1">
    <citation type="submission" date="2015-07" db="EMBL/GenBank/DDBJ databases">
        <authorList>
            <person name="Teixeira M.M."/>
            <person name="Souza R.C."/>
            <person name="Almeida L.G."/>
            <person name="Vicente V.A."/>
            <person name="de Hoog S."/>
            <person name="Bocca A.L."/>
            <person name="de Almeida S.R."/>
            <person name="Vasconcelos A.T."/>
            <person name="Felipe M.S."/>
        </authorList>
    </citation>
    <scope>NUCLEOTIDE SEQUENCE [LARGE SCALE GENOMIC DNA]</scope>
    <source>
        <strain evidence="10">KSF</strain>
    </source>
</reference>
<evidence type="ECO:0000256" key="1">
    <source>
        <dbReference type="ARBA" id="ARBA00004123"/>
    </source>
</evidence>
<dbReference type="VEuPathDB" id="FungiDB:G647_04836"/>
<keyword evidence="4" id="KW-0498">Mitosis</keyword>
<dbReference type="InterPro" id="IPR019440">
    <property type="entry name" value="MAU2"/>
</dbReference>
<evidence type="ECO:0000256" key="8">
    <source>
        <dbReference type="SAM" id="MobiDB-lite"/>
    </source>
</evidence>
<proteinExistence type="inferred from homology"/>
<keyword evidence="10" id="KW-1185">Reference proteome</keyword>
<evidence type="ECO:0000256" key="6">
    <source>
        <dbReference type="ARBA" id="ARBA00023242"/>
    </source>
</evidence>
<keyword evidence="6" id="KW-0539">Nucleus</keyword>
<feature type="compositionally biased region" description="Low complexity" evidence="8">
    <location>
        <begin position="116"/>
        <end position="132"/>
    </location>
</feature>
<keyword evidence="5" id="KW-0159">Chromosome partition</keyword>
<keyword evidence="3" id="KW-0132">Cell division</keyword>
<sequence>MDHNYPYNNANWDGGFTYQSNGNYSQPGYAVNPYPQEPSNPNAQPYHPSSYPQSVQQNYPQYYSNQAQHYQFQFQQPSHHFYQSPPQPQPILPPVLPQSDIEVIVPRHPVHSAPKQQSQQPQQPQQPQQSQQLRDSYQAQYQAQGGVPSSPYQWTPQQKQQLLLQQQQQQQQYHHVSQSPQDHMRQAEQPRRVIEVPKPTIPQDKLVNHSSRHPSTSAAATPRRSPQQSRNGAFPSVEVKVMSPQMASRQPPPRVAAIEFDEPEPDYPTLLCVLADDYLEEARKQPALTERYYTLISKALGCLESVLANFKLPPLQEAQISLRYSRILYDETENHDEAETALTKSIELCERHKFVDLKYEMQLLLSKVLYESKPKAALRDIQRMIEDIEAYRHTVWLYIFRFQHAIFSLASSAPGEFHSAIVQLEKIAGLAKQNSDAGVLAFAATLEALLHLSSPSHEAVTATQNALAKARALQLNPDVESNPQMTILLEFIDLACSVRESNIAQSNAKRKGMVEVLDQIAKDGNWRADGSIYIPLSKQTVAGINLQAHKHVIERNGKYYIVFSWLGMEEVEALAYLFSADSSAYKNGIDGGKAEIFTTEGLSGVRALGKPSLTAGYRQSERVHAFQKLLEAEFLLLLSFLQCSKGQYNAANKSLGEVSTISEAVGDAFPLNMRYAMLYLRGVILQGTGDLVAALQVYQSPLFNLTPQQSSPWAVSSASYRKTSSCFPDSDVTRNFSILAAMNSAFIIQAPNHPQHNRLSSMIKSLDGAVQTCGNKYIQAHFSLLVAVLSGTTLTVKQYLKSAMEAGKAIGSAQTTALALIYMQEKLFKGVVDEQALKCAKAASQQTRRWGSPMWMHVTAGLEAQALDINGYENEARRRKQEGEAGWETLPEAIKSASAVGSGLAVGS</sequence>
<dbReference type="GO" id="GO:0007064">
    <property type="term" value="P:mitotic sister chromatid cohesion"/>
    <property type="evidence" value="ECO:0007669"/>
    <property type="project" value="InterPro"/>
</dbReference>
<evidence type="ECO:0000313" key="9">
    <source>
        <dbReference type="EMBL" id="OCT54739.1"/>
    </source>
</evidence>
<dbReference type="InterPro" id="IPR011990">
    <property type="entry name" value="TPR-like_helical_dom_sf"/>
</dbReference>
<dbReference type="SUPFAM" id="SSF48452">
    <property type="entry name" value="TPR-like"/>
    <property type="match status" value="1"/>
</dbReference>
<accession>A0A1C1D1S9</accession>
<evidence type="ECO:0000256" key="2">
    <source>
        <dbReference type="ARBA" id="ARBA00008585"/>
    </source>
</evidence>
<dbReference type="AlphaFoldDB" id="A0A1C1D1S9"/>